<evidence type="ECO:0000256" key="10">
    <source>
        <dbReference type="ARBA" id="ARBA00023229"/>
    </source>
</evidence>
<keyword evidence="5" id="KW-0808">Transferase</keyword>
<dbReference type="InterPro" id="IPR050088">
    <property type="entry name" value="IspD/TarI_cytidylyltransf_bact"/>
</dbReference>
<evidence type="ECO:0000256" key="1">
    <source>
        <dbReference type="ARBA" id="ARBA00004123"/>
    </source>
</evidence>
<feature type="domain" description="TF-B3" evidence="14">
    <location>
        <begin position="272"/>
        <end position="368"/>
    </location>
</feature>
<feature type="region of interest" description="Disordered" evidence="13">
    <location>
        <begin position="393"/>
        <end position="422"/>
    </location>
</feature>
<dbReference type="PANTHER" id="PTHR32125">
    <property type="entry name" value="2-C-METHYL-D-ERYTHRITOL 4-PHOSPHATE CYTIDYLYLTRANSFERASE, CHLOROPLASTIC"/>
    <property type="match status" value="1"/>
</dbReference>
<dbReference type="UniPathway" id="UPA00056">
    <property type="reaction ID" value="UER00093"/>
</dbReference>
<dbReference type="EMBL" id="JADGMS010000001">
    <property type="protein sequence ID" value="KAF9690333.1"/>
    <property type="molecule type" value="Genomic_DNA"/>
</dbReference>
<evidence type="ECO:0000313" key="16">
    <source>
        <dbReference type="Proteomes" id="UP000657918"/>
    </source>
</evidence>
<dbReference type="GO" id="GO:0003677">
    <property type="term" value="F:DNA binding"/>
    <property type="evidence" value="ECO:0007669"/>
    <property type="project" value="UniProtKB-KW"/>
</dbReference>
<dbReference type="Gene3D" id="3.90.550.10">
    <property type="entry name" value="Spore Coat Polysaccharide Biosynthesis Protein SpsA, Chain A"/>
    <property type="match status" value="1"/>
</dbReference>
<evidence type="ECO:0000256" key="8">
    <source>
        <dbReference type="ARBA" id="ARBA00023125"/>
    </source>
</evidence>
<dbReference type="Gene3D" id="2.40.330.10">
    <property type="entry name" value="DNA-binding pseudobarrel domain"/>
    <property type="match status" value="2"/>
</dbReference>
<dbReference type="CDD" id="cd02516">
    <property type="entry name" value="CDP-ME_synthetase"/>
    <property type="match status" value="1"/>
</dbReference>
<evidence type="ECO:0000256" key="2">
    <source>
        <dbReference type="ARBA" id="ARBA00004787"/>
    </source>
</evidence>
<dbReference type="NCBIfam" id="TIGR00453">
    <property type="entry name" value="ispD"/>
    <property type="match status" value="1"/>
</dbReference>
<dbReference type="Pfam" id="PF02362">
    <property type="entry name" value="B3"/>
    <property type="match status" value="2"/>
</dbReference>
<dbReference type="HAMAP" id="MF_00108">
    <property type="entry name" value="IspD"/>
    <property type="match status" value="1"/>
</dbReference>
<dbReference type="InterPro" id="IPR001228">
    <property type="entry name" value="IspD"/>
</dbReference>
<comment type="caution">
    <text evidence="15">The sequence shown here is derived from an EMBL/GenBank/DDBJ whole genome shotgun (WGS) entry which is preliminary data.</text>
</comment>
<keyword evidence="11" id="KW-0539">Nucleus</keyword>
<dbReference type="GO" id="GO:0019288">
    <property type="term" value="P:isopentenyl diphosphate biosynthetic process, methylerythritol 4-phosphate pathway"/>
    <property type="evidence" value="ECO:0007669"/>
    <property type="project" value="UniProtKB-UniPathway"/>
</dbReference>
<proteinExistence type="inferred from homology"/>
<evidence type="ECO:0000259" key="14">
    <source>
        <dbReference type="PROSITE" id="PS50863"/>
    </source>
</evidence>
<evidence type="ECO:0000256" key="12">
    <source>
        <dbReference type="ARBA" id="ARBA00069967"/>
    </source>
</evidence>
<dbReference type="EC" id="2.7.7.60" evidence="4"/>
<evidence type="ECO:0000256" key="13">
    <source>
        <dbReference type="SAM" id="MobiDB-lite"/>
    </source>
</evidence>
<evidence type="ECO:0000256" key="5">
    <source>
        <dbReference type="ARBA" id="ARBA00022679"/>
    </source>
</evidence>
<evidence type="ECO:0000256" key="4">
    <source>
        <dbReference type="ARBA" id="ARBA00012526"/>
    </source>
</evidence>
<dbReference type="SUPFAM" id="SSF53448">
    <property type="entry name" value="Nucleotide-diphospho-sugar transferases"/>
    <property type="match status" value="1"/>
</dbReference>
<feature type="compositionally biased region" description="Basic and acidic residues" evidence="13">
    <location>
        <begin position="411"/>
        <end position="422"/>
    </location>
</feature>
<evidence type="ECO:0000256" key="7">
    <source>
        <dbReference type="ARBA" id="ARBA00023015"/>
    </source>
</evidence>
<dbReference type="FunFam" id="3.90.550.10:FF:000003">
    <property type="entry name" value="2-C-methyl-D-erythritol 4-phosphate cytidylyltransferase"/>
    <property type="match status" value="1"/>
</dbReference>
<evidence type="ECO:0000256" key="3">
    <source>
        <dbReference type="ARBA" id="ARBA00009789"/>
    </source>
</evidence>
<organism evidence="15 16">
    <name type="scientific">Salix dunnii</name>
    <dbReference type="NCBI Taxonomy" id="1413687"/>
    <lineage>
        <taxon>Eukaryota</taxon>
        <taxon>Viridiplantae</taxon>
        <taxon>Streptophyta</taxon>
        <taxon>Embryophyta</taxon>
        <taxon>Tracheophyta</taxon>
        <taxon>Spermatophyta</taxon>
        <taxon>Magnoliopsida</taxon>
        <taxon>eudicotyledons</taxon>
        <taxon>Gunneridae</taxon>
        <taxon>Pentapetalae</taxon>
        <taxon>rosids</taxon>
        <taxon>fabids</taxon>
        <taxon>Malpighiales</taxon>
        <taxon>Salicaceae</taxon>
        <taxon>Saliceae</taxon>
        <taxon>Salix</taxon>
    </lineage>
</organism>
<protein>
    <recommendedName>
        <fullName evidence="12">2-C-methyl-D-erythritol 4-phosphate cytidylyltransferase, chloroplastic</fullName>
        <ecNumber evidence="4">2.7.7.60</ecNumber>
    </recommendedName>
</protein>
<evidence type="ECO:0000256" key="9">
    <source>
        <dbReference type="ARBA" id="ARBA00023163"/>
    </source>
</evidence>
<dbReference type="PROSITE" id="PS50863">
    <property type="entry name" value="B3"/>
    <property type="match status" value="2"/>
</dbReference>
<dbReference type="OrthoDB" id="414267at2759"/>
<comment type="subcellular location">
    <subcellularLocation>
        <location evidence="1">Nucleus</location>
    </subcellularLocation>
</comment>
<dbReference type="PANTHER" id="PTHR32125:SF4">
    <property type="entry name" value="2-C-METHYL-D-ERYTHRITOL 4-PHOSPHATE CYTIDYLYLTRANSFERASE, CHLOROPLASTIC"/>
    <property type="match status" value="1"/>
</dbReference>
<keyword evidence="10" id="KW-0414">Isoprene biosynthesis</keyword>
<name>A0A835TP85_9ROSI</name>
<evidence type="ECO:0000256" key="11">
    <source>
        <dbReference type="ARBA" id="ARBA00023242"/>
    </source>
</evidence>
<dbReference type="Pfam" id="PF01128">
    <property type="entry name" value="IspD"/>
    <property type="match status" value="1"/>
</dbReference>
<dbReference type="GO" id="GO:0050518">
    <property type="term" value="F:2-C-methyl-D-erythritol 4-phosphate cytidylyltransferase activity"/>
    <property type="evidence" value="ECO:0007669"/>
    <property type="project" value="UniProtKB-EC"/>
</dbReference>
<sequence>MGEGDGKPSVFVAKPPHFFKVILEDSLREGKLMLPQKFVTRYGMDLTNLAHLKVLGEAWEIELTKCDGKVWLRKGWKEFAEYYSVACGHFLVFEYEGNCDFRVLIFDNSATEIDYPLKNNHSEVPGCGLVKECNKEGMEENNSVEILDNFSPSRRTRKGSPLPCPRSHKMGRADSTYETGTCSKLNTFVVVPPTGTRSRGMKLESSKKAKLRCSVRGVDEEDSIRGGRGILMATSQRSSHTGAIANMRPLTCYEKAKALGRTRAFKSENPFFKVAMSPSYVHTSYRLSVPRSFSRKYFTKKQGYVTLCVMDGRTWPVKYYNRTEYGVLFCHGWRAFAKDNKLAVGDFCIFELINITEMSLKVVFFRPKDVESLLSSADMGGANQVEPNKSLVAKPQSDWNSKDGAGISNPDDEHKPGKFEHSESKFKVKPGKGWYLLNNLGKRNDFLFIFLTVKIYLGKFGKPELINSSSVLVTQGSETESKFISTRPFFELVLRSSYLARSFVVGLSTCSSMHVLKNHAIIVYVWNISLHKRSDNAREDRHSYFAARLYARHKFKLTQKPKTLPFNTKCSSQAEDIPGVVKEKSVSVILLAGGQGKRMGANMPKQYLPLLGQPIALYSLYTFSEMDEVKEIIVVCDPSYKDIFEDSQEPINVDLKFALPGKERQDSVYSGLQEVDLNSELVCIHDSARPLVLSEDVEKVLKDGWINGAAVLGVPVKATIKEADSESFVVRTLDRKTLWEMQTPQVIKPELLKKGFELVNREGLEVTDDVSIVEHLKHPVYITEGSYTNIKVTTPDDLLLAERILSTNY</sequence>
<dbReference type="AlphaFoldDB" id="A0A835TP85"/>
<accession>A0A835TP85</accession>
<keyword evidence="6" id="KW-0548">Nucleotidyltransferase</keyword>
<dbReference type="InterPro" id="IPR034683">
    <property type="entry name" value="IspD/TarI"/>
</dbReference>
<dbReference type="InterPro" id="IPR015300">
    <property type="entry name" value="DNA-bd_pseudobarrel_sf"/>
</dbReference>
<dbReference type="InterPro" id="IPR003340">
    <property type="entry name" value="B3_DNA-bd"/>
</dbReference>
<evidence type="ECO:0000256" key="6">
    <source>
        <dbReference type="ARBA" id="ARBA00022695"/>
    </source>
</evidence>
<dbReference type="Proteomes" id="UP000657918">
    <property type="component" value="Unassembled WGS sequence"/>
</dbReference>
<feature type="domain" description="TF-B3" evidence="14">
    <location>
        <begin position="17"/>
        <end position="109"/>
    </location>
</feature>
<feature type="region of interest" description="Disordered" evidence="13">
    <location>
        <begin position="151"/>
        <end position="176"/>
    </location>
</feature>
<dbReference type="InterPro" id="IPR018294">
    <property type="entry name" value="ISPD_synthase_CS"/>
</dbReference>
<dbReference type="PROSITE" id="PS01295">
    <property type="entry name" value="ISPD"/>
    <property type="match status" value="1"/>
</dbReference>
<evidence type="ECO:0000313" key="15">
    <source>
        <dbReference type="EMBL" id="KAF9690333.1"/>
    </source>
</evidence>
<keyword evidence="16" id="KW-1185">Reference proteome</keyword>
<comment type="pathway">
    <text evidence="2">Isoprenoid biosynthesis; isopentenyl diphosphate biosynthesis via DXP pathway; isopentenyl diphosphate from 1-deoxy-D-xylulose 5-phosphate: step 2/6.</text>
</comment>
<gene>
    <name evidence="15" type="ORF">SADUNF_Sadunf01G0184600</name>
</gene>
<dbReference type="GO" id="GO:0005634">
    <property type="term" value="C:nucleus"/>
    <property type="evidence" value="ECO:0007669"/>
    <property type="project" value="UniProtKB-SubCell"/>
</dbReference>
<keyword evidence="7" id="KW-0805">Transcription regulation</keyword>
<keyword evidence="8" id="KW-0238">DNA-binding</keyword>
<comment type="similarity">
    <text evidence="3">Belongs to the IspD/TarI cytidylyltransferase family. IspD subfamily.</text>
</comment>
<dbReference type="CDD" id="cd10017">
    <property type="entry name" value="B3_DNA"/>
    <property type="match status" value="2"/>
</dbReference>
<keyword evidence="9" id="KW-0804">Transcription</keyword>
<dbReference type="InterPro" id="IPR029044">
    <property type="entry name" value="Nucleotide-diphossugar_trans"/>
</dbReference>
<dbReference type="SUPFAM" id="SSF101936">
    <property type="entry name" value="DNA-binding pseudobarrel domain"/>
    <property type="match status" value="2"/>
</dbReference>
<reference evidence="15 16" key="1">
    <citation type="submission" date="2020-10" db="EMBL/GenBank/DDBJ databases">
        <title>Plant Genome Project.</title>
        <authorList>
            <person name="Zhang R.-G."/>
        </authorList>
    </citation>
    <scope>NUCLEOTIDE SEQUENCE [LARGE SCALE GENOMIC DNA]</scope>
    <source>
        <strain evidence="15">FAFU-HL-1</strain>
        <tissue evidence="15">Leaf</tissue>
    </source>
</reference>
<dbReference type="SMART" id="SM01019">
    <property type="entry name" value="B3"/>
    <property type="match status" value="2"/>
</dbReference>